<feature type="transmembrane region" description="Helical" evidence="6">
    <location>
        <begin position="485"/>
        <end position="508"/>
    </location>
</feature>
<dbReference type="InterPro" id="IPR023908">
    <property type="entry name" value="xxxLxxG_rpt"/>
</dbReference>
<evidence type="ECO:0000256" key="1">
    <source>
        <dbReference type="ARBA" id="ARBA00004141"/>
    </source>
</evidence>
<feature type="transmembrane region" description="Helical" evidence="6">
    <location>
        <begin position="587"/>
        <end position="606"/>
    </location>
</feature>
<dbReference type="GO" id="GO:0016020">
    <property type="term" value="C:membrane"/>
    <property type="evidence" value="ECO:0007669"/>
    <property type="project" value="UniProtKB-SubCell"/>
</dbReference>
<evidence type="ECO:0000256" key="2">
    <source>
        <dbReference type="ARBA" id="ARBA00022692"/>
    </source>
</evidence>
<dbReference type="NCBIfam" id="TIGR03057">
    <property type="entry name" value="xxxLxxG_by_4"/>
    <property type="match status" value="1"/>
</dbReference>
<dbReference type="EMBL" id="CP162511">
    <property type="protein sequence ID" value="XDI05557.1"/>
    <property type="molecule type" value="Genomic_DNA"/>
</dbReference>
<organism evidence="7">
    <name type="scientific">Herbiconiux sp. A18JL235</name>
    <dbReference type="NCBI Taxonomy" id="3152363"/>
    <lineage>
        <taxon>Bacteria</taxon>
        <taxon>Bacillati</taxon>
        <taxon>Actinomycetota</taxon>
        <taxon>Actinomycetes</taxon>
        <taxon>Micrococcales</taxon>
        <taxon>Microbacteriaceae</taxon>
        <taxon>Herbiconiux</taxon>
    </lineage>
</organism>
<keyword evidence="4 6" id="KW-0472">Membrane</keyword>
<feature type="transmembrane region" description="Helical" evidence="6">
    <location>
        <begin position="529"/>
        <end position="550"/>
    </location>
</feature>
<feature type="transmembrane region" description="Helical" evidence="6">
    <location>
        <begin position="23"/>
        <end position="43"/>
    </location>
</feature>
<accession>A0AB39BG39</accession>
<sequence>MTKLRSLVRRGDSGGLSPLARRIAIVLAVLTPLLIAGVAVTALRAEAGTSASGSGGSSSDAAGATSPSLPAAVVNLDQIVYVDGTTVTPAASDGSGTGSPVAAGKLLVSQLTAGTAGQGFSWTVTDPDTAAVGLSSGEFATVVTIPQQFSADYVSIATSDPVQAQVQVQTNGASSYVTELLASALSANLQATISQTATKQYVTGLLGGFTELNGQLTEAANGAGQLASGANTLAGYQDQLATGMAGAAQGGAGLDTAVQALNTGMRQIATGTADLPVYADAIAVGSTGVTDGIGLLKQRLADETAKSYGIDAQQQQLESDIAALSDAVPGLTDEEIQSRLGELQSTAAGIRVQSFGVTLGLGLDALGVTALEDFSNQVSGGAAEFAQDLPLLTSTLTEVANGTEKLASGTAELAKGLGDLSTAASGIAGGGTELATNTGKLASGLSEAAAAVPSYTKEQQDSISTVAATPVVTQQSDIDALPTPAAAIAAVAVPLALWIGAFAIYLLLTPFSRRELASTASTFRVVVAALVPAAALALVQAAVVAVVLFAVGAHPLHVMGAILFSAVMSVSFVMLHQGLVALFGQAGRLVSLALVVVQVAAAAVIIPNGLSSPFYTGLAQLLPLSHAITGMHALIGGGSAAVAAQEALVLVVFAAIGLVLTLVAVTRARGRSAVVLAAGATRGPGAAGGSGAPALPASPTAAPAA</sequence>
<reference evidence="7" key="1">
    <citation type="submission" date="2024-05" db="EMBL/GenBank/DDBJ databases">
        <title>Herbiconiux sp. A18JL235.</title>
        <authorList>
            <person name="Zhang G."/>
        </authorList>
    </citation>
    <scope>NUCLEOTIDE SEQUENCE</scope>
    <source>
        <strain evidence="7">A18JL235</strain>
    </source>
</reference>
<dbReference type="PANTHER" id="PTHR43077">
    <property type="entry name" value="TRANSPORT PERMEASE YVFS-RELATED"/>
    <property type="match status" value="1"/>
</dbReference>
<proteinExistence type="predicted"/>
<name>A0AB39BG39_9MICO</name>
<evidence type="ECO:0000256" key="5">
    <source>
        <dbReference type="SAM" id="MobiDB-lite"/>
    </source>
</evidence>
<dbReference type="NCBIfam" id="TIGR03062">
    <property type="entry name" value="pip_yhgE_Cterm"/>
    <property type="match status" value="1"/>
</dbReference>
<feature type="compositionally biased region" description="Low complexity" evidence="5">
    <location>
        <begin position="692"/>
        <end position="705"/>
    </location>
</feature>
<protein>
    <submittedName>
        <fullName evidence="7">YhgE/Pip domain-containing protein</fullName>
    </submittedName>
</protein>
<comment type="subcellular location">
    <subcellularLocation>
        <location evidence="1">Membrane</location>
        <topology evidence="1">Multi-pass membrane protein</topology>
    </subcellularLocation>
</comment>
<feature type="transmembrane region" description="Helical" evidence="6">
    <location>
        <begin position="647"/>
        <end position="665"/>
    </location>
</feature>
<feature type="region of interest" description="Disordered" evidence="5">
    <location>
        <begin position="683"/>
        <end position="705"/>
    </location>
</feature>
<feature type="transmembrane region" description="Helical" evidence="6">
    <location>
        <begin position="556"/>
        <end position="575"/>
    </location>
</feature>
<dbReference type="AlphaFoldDB" id="A0AB39BG39"/>
<dbReference type="InterPro" id="IPR051328">
    <property type="entry name" value="T7SS_ABC-Transporter"/>
</dbReference>
<dbReference type="RefSeq" id="WP_368497938.1">
    <property type="nucleotide sequence ID" value="NZ_CP162511.1"/>
</dbReference>
<evidence type="ECO:0000313" key="7">
    <source>
        <dbReference type="EMBL" id="XDI05557.1"/>
    </source>
</evidence>
<keyword evidence="2 6" id="KW-0812">Transmembrane</keyword>
<evidence type="ECO:0000256" key="4">
    <source>
        <dbReference type="ARBA" id="ARBA00023136"/>
    </source>
</evidence>
<dbReference type="InterPro" id="IPR017501">
    <property type="entry name" value="Phage_infect_YhgE_C"/>
</dbReference>
<dbReference type="PANTHER" id="PTHR43077:SF5">
    <property type="entry name" value="PHAGE INFECTION PROTEIN"/>
    <property type="match status" value="1"/>
</dbReference>
<keyword evidence="3 6" id="KW-1133">Transmembrane helix</keyword>
<gene>
    <name evidence="7" type="ORF">ABFY20_00270</name>
</gene>
<evidence type="ECO:0000256" key="3">
    <source>
        <dbReference type="ARBA" id="ARBA00022989"/>
    </source>
</evidence>
<evidence type="ECO:0000256" key="6">
    <source>
        <dbReference type="SAM" id="Phobius"/>
    </source>
</evidence>